<proteinExistence type="predicted"/>
<dbReference type="EMBL" id="JAPHNI010000572">
    <property type="protein sequence ID" value="KAJ8109779.1"/>
    <property type="molecule type" value="Genomic_DNA"/>
</dbReference>
<keyword evidence="2" id="KW-1185">Reference proteome</keyword>
<name>A0ACC2I3I6_9PLEO</name>
<dbReference type="Proteomes" id="UP001153331">
    <property type="component" value="Unassembled WGS sequence"/>
</dbReference>
<accession>A0ACC2I3I6</accession>
<gene>
    <name evidence="1" type="ORF">OPT61_g7204</name>
</gene>
<sequence length="433" mass="47651">MPKPTIKRSACDQCRTKRVRCLRAQDSTAPCARCSYTGAQCVTGVPGRPGRPSKQLLAASLPRPHRSSMLRDMHRTQAHEQVTEVVPTPVAMSKTAVHSHQSSNSEVHEPHPDFWVPLSNISAFFDSPSSLMDQSLASGEDVCSPADQLGGPSQLQGLFGANADDDFDALVQFGDDSGTALDMYVNPLSNDGNDLLASIALPQCSSVASSMMKFRDEMDERIATIDEYYSNSSKVLQRCKDESEERDVTNPAALLLTCSKEFTDMIQSLTSEVQLHTHGEDTLSTEILLLALSSYLALMRLFDFLFHRIYKYICQLPPESYQSIKVKSVLRISGFSLLQDMPLKAYATGILDAIQSQVQILERSMGVPAEYSLSAEATTSPTTVAPGIFSSVQRTQLFLVVMAQEDVKSRRGTKSYVESIRASIKETMAFLHD</sequence>
<evidence type="ECO:0000313" key="2">
    <source>
        <dbReference type="Proteomes" id="UP001153331"/>
    </source>
</evidence>
<protein>
    <submittedName>
        <fullName evidence="1">Uncharacterized protein</fullName>
    </submittedName>
</protein>
<comment type="caution">
    <text evidence="1">The sequence shown here is derived from an EMBL/GenBank/DDBJ whole genome shotgun (WGS) entry which is preliminary data.</text>
</comment>
<reference evidence="1" key="1">
    <citation type="submission" date="2022-11" db="EMBL/GenBank/DDBJ databases">
        <title>Genome Sequence of Boeremia exigua.</title>
        <authorList>
            <person name="Buettner E."/>
        </authorList>
    </citation>
    <scope>NUCLEOTIDE SEQUENCE</scope>
    <source>
        <strain evidence="1">CU02</strain>
    </source>
</reference>
<organism evidence="1 2">
    <name type="scientific">Boeremia exigua</name>
    <dbReference type="NCBI Taxonomy" id="749465"/>
    <lineage>
        <taxon>Eukaryota</taxon>
        <taxon>Fungi</taxon>
        <taxon>Dikarya</taxon>
        <taxon>Ascomycota</taxon>
        <taxon>Pezizomycotina</taxon>
        <taxon>Dothideomycetes</taxon>
        <taxon>Pleosporomycetidae</taxon>
        <taxon>Pleosporales</taxon>
        <taxon>Pleosporineae</taxon>
        <taxon>Didymellaceae</taxon>
        <taxon>Boeremia</taxon>
    </lineage>
</organism>
<evidence type="ECO:0000313" key="1">
    <source>
        <dbReference type="EMBL" id="KAJ8109779.1"/>
    </source>
</evidence>